<dbReference type="RefSeq" id="WP_004820766.1">
    <property type="nucleotide sequence ID" value="NZ_UGTH01000001.1"/>
</dbReference>
<name>A0A379EEH2_9FIRM</name>
<proteinExistence type="predicted"/>
<evidence type="ECO:0000313" key="4">
    <source>
        <dbReference type="Proteomes" id="UP000254777"/>
    </source>
</evidence>
<sequence length="61" mass="7198">MLIEEFQPEVIYDLQKALKDLLRDTMKQILKAELDAHLPYEYDENPLTFNARNTSSKKTVK</sequence>
<evidence type="ECO:0000313" key="1">
    <source>
        <dbReference type="EMBL" id="SUB74992.1"/>
    </source>
</evidence>
<evidence type="ECO:0000313" key="3">
    <source>
        <dbReference type="EMBL" id="SUB94796.1"/>
    </source>
</evidence>
<reference evidence="3 4" key="1">
    <citation type="submission" date="2018-06" db="EMBL/GenBank/DDBJ databases">
        <authorList>
            <consortium name="Pathogen Informatics"/>
            <person name="Doyle S."/>
        </authorList>
    </citation>
    <scope>NUCLEOTIDE SEQUENCE [LARGE SCALE GENOMIC DNA]</scope>
    <source>
        <strain evidence="3 4">NCTC11088</strain>
    </source>
</reference>
<accession>A0A379EEH2</accession>
<evidence type="ECO:0000313" key="2">
    <source>
        <dbReference type="EMBL" id="SUB94778.1"/>
    </source>
</evidence>
<dbReference type="AlphaFoldDB" id="A0A379EEH2"/>
<gene>
    <name evidence="1" type="ORF">NCTC11088_00754</name>
    <name evidence="2" type="ORF">NCTC11088_02216</name>
    <name evidence="3" type="ORF">NCTC11088_02234</name>
</gene>
<evidence type="ECO:0008006" key="5">
    <source>
        <dbReference type="Google" id="ProtNLM"/>
    </source>
</evidence>
<dbReference type="EMBL" id="UGTH01000001">
    <property type="protein sequence ID" value="SUB74992.1"/>
    <property type="molecule type" value="Genomic_DNA"/>
</dbReference>
<dbReference type="EMBL" id="UGTH01000004">
    <property type="protein sequence ID" value="SUB94796.1"/>
    <property type="molecule type" value="Genomic_DNA"/>
</dbReference>
<dbReference type="EMBL" id="UGTH01000002">
    <property type="protein sequence ID" value="SUB94778.1"/>
    <property type="molecule type" value="Genomic_DNA"/>
</dbReference>
<protein>
    <recommendedName>
        <fullName evidence="5">Transposase, Mutator family</fullName>
    </recommendedName>
</protein>
<organism evidence="3 4">
    <name type="scientific">Peptoniphilus indolicus</name>
    <dbReference type="NCBI Taxonomy" id="33030"/>
    <lineage>
        <taxon>Bacteria</taxon>
        <taxon>Bacillati</taxon>
        <taxon>Bacillota</taxon>
        <taxon>Tissierellia</taxon>
        <taxon>Tissierellales</taxon>
        <taxon>Peptoniphilaceae</taxon>
        <taxon>Peptoniphilus</taxon>
    </lineage>
</organism>
<dbReference type="Proteomes" id="UP000254777">
    <property type="component" value="Unassembled WGS sequence"/>
</dbReference>